<evidence type="ECO:0000256" key="1">
    <source>
        <dbReference type="SAM" id="Phobius"/>
    </source>
</evidence>
<keyword evidence="1" id="KW-1133">Transmembrane helix</keyword>
<keyword evidence="1" id="KW-0472">Membrane</keyword>
<dbReference type="OrthoDB" id="9776685at2"/>
<dbReference type="Proteomes" id="UP000092024">
    <property type="component" value="Unassembled WGS sequence"/>
</dbReference>
<dbReference type="PANTHER" id="PTHR12277:SF81">
    <property type="entry name" value="PROTEIN ABHD13"/>
    <property type="match status" value="1"/>
</dbReference>
<dbReference type="InterPro" id="IPR000073">
    <property type="entry name" value="AB_hydrolase_1"/>
</dbReference>
<keyword evidence="1" id="KW-0812">Transmembrane</keyword>
<dbReference type="Pfam" id="PF12697">
    <property type="entry name" value="Abhydrolase_6"/>
    <property type="match status" value="1"/>
</dbReference>
<protein>
    <submittedName>
        <fullName evidence="3">Alpha/beta hydrolase</fullName>
    </submittedName>
</protein>
<evidence type="ECO:0000259" key="2">
    <source>
        <dbReference type="Pfam" id="PF12697"/>
    </source>
</evidence>
<gene>
    <name evidence="3" type="ORF">A7K91_13460</name>
</gene>
<proteinExistence type="predicted"/>
<dbReference type="SUPFAM" id="SSF53474">
    <property type="entry name" value="alpha/beta-Hydrolases"/>
    <property type="match status" value="1"/>
</dbReference>
<dbReference type="PANTHER" id="PTHR12277">
    <property type="entry name" value="ALPHA/BETA HYDROLASE DOMAIN-CONTAINING PROTEIN"/>
    <property type="match status" value="1"/>
</dbReference>
<organism evidence="3 4">
    <name type="scientific">Paenibacillus oryzae</name>
    <dbReference type="NCBI Taxonomy" id="1844972"/>
    <lineage>
        <taxon>Bacteria</taxon>
        <taxon>Bacillati</taxon>
        <taxon>Bacillota</taxon>
        <taxon>Bacilli</taxon>
        <taxon>Bacillales</taxon>
        <taxon>Paenibacillaceae</taxon>
        <taxon>Paenibacillus</taxon>
    </lineage>
</organism>
<keyword evidence="3" id="KW-0378">Hydrolase</keyword>
<accession>A0A1A5YJF2</accession>
<dbReference type="STRING" id="1844972.A7K91_13460"/>
<dbReference type="GO" id="GO:0016787">
    <property type="term" value="F:hydrolase activity"/>
    <property type="evidence" value="ECO:0007669"/>
    <property type="project" value="UniProtKB-KW"/>
</dbReference>
<keyword evidence="4" id="KW-1185">Reference proteome</keyword>
<dbReference type="Gene3D" id="3.40.50.1820">
    <property type="entry name" value="alpha/beta hydrolase"/>
    <property type="match status" value="1"/>
</dbReference>
<comment type="caution">
    <text evidence="3">The sequence shown here is derived from an EMBL/GenBank/DDBJ whole genome shotgun (WGS) entry which is preliminary data.</text>
</comment>
<feature type="domain" description="AB hydrolase-1" evidence="2">
    <location>
        <begin position="122"/>
        <end position="259"/>
    </location>
</feature>
<name>A0A1A5YJF2_9BACL</name>
<feature type="transmembrane region" description="Helical" evidence="1">
    <location>
        <begin position="39"/>
        <end position="66"/>
    </location>
</feature>
<sequence length="347" mass="37984">MSSILQPLETALSAASGLQKPLSHIAPQLQRRSRRKHMAAASMASLLAMCLIAVLIFHGYVAWMLAYPYVAPLESNPSQELGLPYEDVIFPSKSGETTVSGWFIPADAPQGSAEDAVATRTVVFSHGYGANREESWVPMYDLAELMHDLDYNVLMFDYGYASTAYKAPATGGREESQQLLAAVDYAQSRGAEDIIVWGFSMGAGTALQSALVTDKIDAMILDSLFVPSPEALFDNLNQFVPLPRFPSLPLIRSMIPLWTGSSFGSIPVSEVVSHAYNIPIFIIHGTNDSKAPYTVAESIAANQRNSLSRSWIVQNGQHEMLFRMGSMEYIQRTALFLSQVNAQLHDG</sequence>
<evidence type="ECO:0000313" key="4">
    <source>
        <dbReference type="Proteomes" id="UP000092024"/>
    </source>
</evidence>
<evidence type="ECO:0000313" key="3">
    <source>
        <dbReference type="EMBL" id="OBR65746.1"/>
    </source>
</evidence>
<dbReference type="InterPro" id="IPR029058">
    <property type="entry name" value="AB_hydrolase_fold"/>
</dbReference>
<dbReference type="RefSeq" id="WP_068682824.1">
    <property type="nucleotide sequence ID" value="NZ_LYPA01000054.1"/>
</dbReference>
<reference evidence="3 4" key="1">
    <citation type="submission" date="2016-05" db="EMBL/GenBank/DDBJ databases">
        <title>Paenibacillus oryzae. sp. nov., isolated from the rice root.</title>
        <authorList>
            <person name="Zhang J."/>
            <person name="Zhang X."/>
        </authorList>
    </citation>
    <scope>NUCLEOTIDE SEQUENCE [LARGE SCALE GENOMIC DNA]</scope>
    <source>
        <strain evidence="3 4">1DrF-4</strain>
    </source>
</reference>
<dbReference type="EMBL" id="LYPA01000054">
    <property type="protein sequence ID" value="OBR65746.1"/>
    <property type="molecule type" value="Genomic_DNA"/>
</dbReference>
<dbReference type="AlphaFoldDB" id="A0A1A5YJF2"/>